<keyword evidence="3" id="KW-0540">Nuclease</keyword>
<dbReference type="SUPFAM" id="SSF88723">
    <property type="entry name" value="PIN domain-like"/>
    <property type="match status" value="1"/>
</dbReference>
<keyword evidence="5" id="KW-0378">Hydrolase</keyword>
<evidence type="ECO:0000256" key="4">
    <source>
        <dbReference type="ARBA" id="ARBA00022723"/>
    </source>
</evidence>
<dbReference type="Gene3D" id="3.40.50.1010">
    <property type="entry name" value="5'-nuclease"/>
    <property type="match status" value="1"/>
</dbReference>
<evidence type="ECO:0000256" key="5">
    <source>
        <dbReference type="ARBA" id="ARBA00022801"/>
    </source>
</evidence>
<accession>A0A0G0A8A5</accession>
<dbReference type="PANTHER" id="PTHR33653">
    <property type="entry name" value="RIBONUCLEASE VAPC2"/>
    <property type="match status" value="1"/>
</dbReference>
<dbReference type="GO" id="GO:0046872">
    <property type="term" value="F:metal ion binding"/>
    <property type="evidence" value="ECO:0007669"/>
    <property type="project" value="UniProtKB-KW"/>
</dbReference>
<dbReference type="Pfam" id="PF01850">
    <property type="entry name" value="PIN"/>
    <property type="match status" value="1"/>
</dbReference>
<dbReference type="InterPro" id="IPR050556">
    <property type="entry name" value="Type_II_TA_system_RNase"/>
</dbReference>
<dbReference type="CDD" id="cd09881">
    <property type="entry name" value="PIN_VapC4-5_FitB-like"/>
    <property type="match status" value="1"/>
</dbReference>
<keyword evidence="6" id="KW-0460">Magnesium</keyword>
<keyword evidence="4" id="KW-0479">Metal-binding</keyword>
<evidence type="ECO:0000256" key="3">
    <source>
        <dbReference type="ARBA" id="ARBA00022722"/>
    </source>
</evidence>
<evidence type="ECO:0000256" key="2">
    <source>
        <dbReference type="ARBA" id="ARBA00022649"/>
    </source>
</evidence>
<comment type="caution">
    <text evidence="9">The sequence shown here is derived from an EMBL/GenBank/DDBJ whole genome shotgun (WGS) entry which is preliminary data.</text>
</comment>
<dbReference type="GO" id="GO:0016787">
    <property type="term" value="F:hydrolase activity"/>
    <property type="evidence" value="ECO:0007669"/>
    <property type="project" value="UniProtKB-KW"/>
</dbReference>
<comment type="similarity">
    <text evidence="7">Belongs to the PINc/VapC protein family.</text>
</comment>
<evidence type="ECO:0000259" key="8">
    <source>
        <dbReference type="SMART" id="SM00670"/>
    </source>
</evidence>
<dbReference type="AlphaFoldDB" id="A0A0G0A8A5"/>
<organism evidence="9 10">
    <name type="scientific">Candidatus Woesebacteria bacterium GW2011_GWA2_33_28</name>
    <dbReference type="NCBI Taxonomy" id="1618561"/>
    <lineage>
        <taxon>Bacteria</taxon>
        <taxon>Candidatus Woeseibacteriota</taxon>
    </lineage>
</organism>
<dbReference type="InterPro" id="IPR002716">
    <property type="entry name" value="PIN_dom"/>
</dbReference>
<comment type="cofactor">
    <cofactor evidence="1">
        <name>Mg(2+)</name>
        <dbReference type="ChEBI" id="CHEBI:18420"/>
    </cofactor>
</comment>
<evidence type="ECO:0000256" key="6">
    <source>
        <dbReference type="ARBA" id="ARBA00022842"/>
    </source>
</evidence>
<dbReference type="EMBL" id="LBOZ01000004">
    <property type="protein sequence ID" value="KKP47521.1"/>
    <property type="molecule type" value="Genomic_DNA"/>
</dbReference>
<reference evidence="9 10" key="1">
    <citation type="journal article" date="2015" name="Nature">
        <title>rRNA introns, odd ribosomes, and small enigmatic genomes across a large radiation of phyla.</title>
        <authorList>
            <person name="Brown C.T."/>
            <person name="Hug L.A."/>
            <person name="Thomas B.C."/>
            <person name="Sharon I."/>
            <person name="Castelle C.J."/>
            <person name="Singh A."/>
            <person name="Wilkins M.J."/>
            <person name="Williams K.H."/>
            <person name="Banfield J.F."/>
        </authorList>
    </citation>
    <scope>NUCLEOTIDE SEQUENCE [LARGE SCALE GENOMIC DNA]</scope>
</reference>
<proteinExistence type="inferred from homology"/>
<dbReference type="Proteomes" id="UP000033995">
    <property type="component" value="Unassembled WGS sequence"/>
</dbReference>
<keyword evidence="2" id="KW-1277">Toxin-antitoxin system</keyword>
<name>A0A0G0A8A5_9BACT</name>
<dbReference type="GO" id="GO:0004518">
    <property type="term" value="F:nuclease activity"/>
    <property type="evidence" value="ECO:0007669"/>
    <property type="project" value="UniProtKB-KW"/>
</dbReference>
<evidence type="ECO:0000313" key="9">
    <source>
        <dbReference type="EMBL" id="KKP47521.1"/>
    </source>
</evidence>
<sequence>MSKYLIDTNVIVDFWRGRNSVRDFSFDRVSISVLVLSELYAGAEKSTNPTKSKSQIEDFVKDYDIKIINIDTNIAKIYGLIRATLEKKGEKLEDFDLLIASTAIAEDKILVTNNTKHFQRIKNLKIIKPS</sequence>
<gene>
    <name evidence="9" type="ORF">UR38_C0004G0064</name>
</gene>
<protein>
    <submittedName>
        <fullName evidence="9">PIN domain-containing protein</fullName>
    </submittedName>
</protein>
<dbReference type="InterPro" id="IPR029060">
    <property type="entry name" value="PIN-like_dom_sf"/>
</dbReference>
<dbReference type="PANTHER" id="PTHR33653:SF1">
    <property type="entry name" value="RIBONUCLEASE VAPC2"/>
    <property type="match status" value="1"/>
</dbReference>
<evidence type="ECO:0000313" key="10">
    <source>
        <dbReference type="Proteomes" id="UP000033995"/>
    </source>
</evidence>
<dbReference type="SMART" id="SM00670">
    <property type="entry name" value="PINc"/>
    <property type="match status" value="1"/>
</dbReference>
<evidence type="ECO:0000256" key="1">
    <source>
        <dbReference type="ARBA" id="ARBA00001946"/>
    </source>
</evidence>
<evidence type="ECO:0000256" key="7">
    <source>
        <dbReference type="ARBA" id="ARBA00038093"/>
    </source>
</evidence>
<feature type="domain" description="PIN" evidence="8">
    <location>
        <begin position="2"/>
        <end position="119"/>
    </location>
</feature>